<comment type="caution">
    <text evidence="2">The sequence shown here is derived from an EMBL/GenBank/DDBJ whole genome shotgun (WGS) entry which is preliminary data.</text>
</comment>
<feature type="region of interest" description="Disordered" evidence="1">
    <location>
        <begin position="1"/>
        <end position="21"/>
    </location>
</feature>
<dbReference type="EMBL" id="JAPDIA010000007">
    <property type="protein sequence ID" value="MDG0811584.1"/>
    <property type="molecule type" value="Genomic_DNA"/>
</dbReference>
<sequence>MTVWPSARFTGDASARAAGMPAGSIDRSRLATSASSIWVLPIGLFIG</sequence>
<organism evidence="2 3">
    <name type="scientific">Cohnella rhizosphaerae</name>
    <dbReference type="NCBI Taxonomy" id="1457232"/>
    <lineage>
        <taxon>Bacteria</taxon>
        <taxon>Bacillati</taxon>
        <taxon>Bacillota</taxon>
        <taxon>Bacilli</taxon>
        <taxon>Bacillales</taxon>
        <taxon>Paenibacillaceae</taxon>
        <taxon>Cohnella</taxon>
    </lineage>
</organism>
<evidence type="ECO:0000256" key="1">
    <source>
        <dbReference type="SAM" id="MobiDB-lite"/>
    </source>
</evidence>
<name>A0A9X4L155_9BACL</name>
<protein>
    <submittedName>
        <fullName evidence="2">Uncharacterized protein</fullName>
    </submittedName>
</protein>
<dbReference type="AlphaFoldDB" id="A0A9X4L155"/>
<keyword evidence="3" id="KW-1185">Reference proteome</keyword>
<dbReference type="Proteomes" id="UP001153404">
    <property type="component" value="Unassembled WGS sequence"/>
</dbReference>
<proteinExistence type="predicted"/>
<reference evidence="2" key="1">
    <citation type="submission" date="2022-10" db="EMBL/GenBank/DDBJ databases">
        <title>Comparative genomic analysis of Cohnella hashimotonis sp. nov., isolated from the International Space Station.</title>
        <authorList>
            <person name="Simpson A."/>
            <person name="Venkateswaran K."/>
        </authorList>
    </citation>
    <scope>NUCLEOTIDE SEQUENCE</scope>
    <source>
        <strain evidence="2">DSM 28161</strain>
    </source>
</reference>
<evidence type="ECO:0000313" key="3">
    <source>
        <dbReference type="Proteomes" id="UP001153404"/>
    </source>
</evidence>
<evidence type="ECO:0000313" key="2">
    <source>
        <dbReference type="EMBL" id="MDG0811584.1"/>
    </source>
</evidence>
<accession>A0A9X4L155</accession>
<gene>
    <name evidence="2" type="ORF">OMP40_21085</name>
</gene>